<keyword evidence="6" id="KW-1185">Reference proteome</keyword>
<feature type="domain" description="WW" evidence="3">
    <location>
        <begin position="561"/>
        <end position="594"/>
    </location>
</feature>
<feature type="domain" description="EF-hand" evidence="4">
    <location>
        <begin position="735"/>
        <end position="770"/>
    </location>
</feature>
<dbReference type="Gene3D" id="1.25.40.20">
    <property type="entry name" value="Ankyrin repeat-containing domain"/>
    <property type="match status" value="2"/>
</dbReference>
<comment type="caution">
    <text evidence="5">The sequence shown here is derived from an EMBL/GenBank/DDBJ whole genome shotgun (WGS) entry which is preliminary data.</text>
</comment>
<dbReference type="InterPro" id="IPR011992">
    <property type="entry name" value="EF-hand-dom_pair"/>
</dbReference>
<dbReference type="Proteomes" id="UP000243217">
    <property type="component" value="Unassembled WGS sequence"/>
</dbReference>
<feature type="domain" description="WW" evidence="3">
    <location>
        <begin position="342"/>
        <end position="369"/>
    </location>
</feature>
<keyword evidence="1" id="KW-0677">Repeat</keyword>
<dbReference type="PROSITE" id="PS50222">
    <property type="entry name" value="EF_HAND_2"/>
    <property type="match status" value="8"/>
</dbReference>
<dbReference type="InterPro" id="IPR002048">
    <property type="entry name" value="EF_hand_dom"/>
</dbReference>
<evidence type="ECO:0000313" key="5">
    <source>
        <dbReference type="EMBL" id="OQR89162.1"/>
    </source>
</evidence>
<dbReference type="SMART" id="SM00054">
    <property type="entry name" value="EFh"/>
    <property type="match status" value="9"/>
</dbReference>
<dbReference type="InterPro" id="IPR036020">
    <property type="entry name" value="WW_dom_sf"/>
</dbReference>
<dbReference type="OrthoDB" id="66458at2759"/>
<evidence type="ECO:0000313" key="6">
    <source>
        <dbReference type="Proteomes" id="UP000243217"/>
    </source>
</evidence>
<dbReference type="PROSITE" id="PS00018">
    <property type="entry name" value="EF_HAND_1"/>
    <property type="match status" value="7"/>
</dbReference>
<feature type="domain" description="EF-hand" evidence="4">
    <location>
        <begin position="641"/>
        <end position="676"/>
    </location>
</feature>
<feature type="domain" description="WW" evidence="3">
    <location>
        <begin position="222"/>
        <end position="249"/>
    </location>
</feature>
<dbReference type="GO" id="GO:0005509">
    <property type="term" value="F:calcium ion binding"/>
    <property type="evidence" value="ECO:0007669"/>
    <property type="project" value="InterPro"/>
</dbReference>
<dbReference type="PROSITE" id="PS01159">
    <property type="entry name" value="WW_DOMAIN_1"/>
    <property type="match status" value="2"/>
</dbReference>
<feature type="domain" description="EF-hand" evidence="4">
    <location>
        <begin position="264"/>
        <end position="299"/>
    </location>
</feature>
<dbReference type="PANTHER" id="PTHR23050">
    <property type="entry name" value="CALCIUM BINDING PROTEIN"/>
    <property type="match status" value="1"/>
</dbReference>
<feature type="domain" description="EF-hand" evidence="4">
    <location>
        <begin position="423"/>
        <end position="458"/>
    </location>
</feature>
<evidence type="ECO:0000259" key="3">
    <source>
        <dbReference type="PROSITE" id="PS50020"/>
    </source>
</evidence>
<evidence type="ECO:0000259" key="4">
    <source>
        <dbReference type="PROSITE" id="PS50222"/>
    </source>
</evidence>
<feature type="domain" description="EF-hand" evidence="4">
    <location>
        <begin position="699"/>
        <end position="734"/>
    </location>
</feature>
<feature type="domain" description="EF-hand" evidence="4">
    <location>
        <begin position="605"/>
        <end position="640"/>
    </location>
</feature>
<protein>
    <submittedName>
        <fullName evidence="5">Uncharacterized protein</fullName>
    </submittedName>
</protein>
<dbReference type="Pfam" id="PF12796">
    <property type="entry name" value="Ank_2"/>
    <property type="match status" value="1"/>
</dbReference>
<dbReference type="Gene3D" id="2.20.70.10">
    <property type="match status" value="1"/>
</dbReference>
<feature type="domain" description="EF-hand" evidence="4">
    <location>
        <begin position="387"/>
        <end position="422"/>
    </location>
</feature>
<dbReference type="CDD" id="cd00201">
    <property type="entry name" value="WW"/>
    <property type="match status" value="2"/>
</dbReference>
<dbReference type="CDD" id="cd00051">
    <property type="entry name" value="EFh"/>
    <property type="match status" value="3"/>
</dbReference>
<dbReference type="Pfam" id="PF00397">
    <property type="entry name" value="WW"/>
    <property type="match status" value="1"/>
</dbReference>
<sequence>MTTYEEAYTRALVVFQAINPSNQLNSTIAVQLTDLQSLCHHLSIPLNDYELAQAMYDLDTTGEMQILIDDFVKWWVERNQVAKQEEEKAAITRLWEHVIELDGYEYFYDYITGEAVNKMPEIVEKIMAHYSSSPIESMDEKLINWFQKYDIDNSKALDADEWNTMMVAIGIPVPSLSAVNESMEQITGKKGTKRITYDELHKFWYLHAPQRKRQRLEEFPQWTITIDEKNDIFYTNDTTQISQWHHPALPLQFYTFSNQSSGKDENEKMEKLFVSLDVDQDIALNVKELHALLKTLGYTNFNDTHIKNAIMRYLEPGYEALSKSTCLLWWQQLCKKAKLGDWEEYIDANGQTYYYNPLTQQSQWEPPQVTENLQALLDKFSSDSTVTVKDKIRRLFQQYDTDNTGTLDSNELRRICAAMGQSLDATDMEAMVKAIDTSGDGLVNLEEFQNWWLSKQSIDAQWEETKEIISRAEEIRQICASYFNIPIAAFLASPFDSNIIPRLVQALGRVCRGKALLEALRNLDPNGTHTIEPNSFVEWYIEYEKACIAHEKRLREEERAQDAIDTWIEDIDEIGGKIYVNSRTNEKMWEKPGIQQEMKSLQQSLGTNDIRVVFARFDEDNSGSINAGELKRLLMALGQSVDDNQLQKILSIIDISGDGVISLEELTTWWVCMQRRSIAASNSQALASQVINYHAMTKESIKELRKLFDQFDTDHSGSIDEHELKHLLARLNWFPSDEDRHRLMMLIDTSGDGQIDLDEFIAWWVTVHRELEIKKQARANGHLLADAIAASNSSKQDTSMLAAIKNIDFAEVSLSNLKNKLSDFRYRLLAPKLDDLSPAIENPEIYEGGRTRIFGTVNVTSIHHIIVDTMRAIIDDVVLITPLMLPDAAQRIQKMYRAKVARRQLIQVLNDRYVHHIDPITGGSYYLNRLTKEIRFDKPLLLGDHEILTPRTALRDKHTRIAMRRRRLWLEKAMPTAELQARSSYRTAAFFMYDVLCNIKSRLLKGVWSALLMPNHTLAQCVVRRYPRQLKRLGPHGDYPLHYAIRKRLPAKVIITFLDAHYDVITLTNASGHTPLHVLARDPHRDDNLLLLDSFLNVPLGITTCTMVTKNTNLTPLHLAIHHQASIPFLERLMKASPEAFYLRSLKFEQPIHLAIRSTRLPSFERVKIVKLCIALGSPLHQVTENARALHHSLVWEAEDAMVNYLLDVEPEVVTQTYRRLLPLFLAMKHSRSEDLLRRMLKITVEKLQLNEIKTHKSFNPLHYALLYRLPSSFVLHLLQTNENWAMDLTYRQEHPLHLAAMYNDNLDVTKSLLKVAPFAARQINHFGCLPLHLAVLRGAVPIAKALLDVCPWVLLDKIKGKRYDALLLASKSTAKFPNSSMVDLFLFPPPLAPRREKYKHLELTPYYVAATSRLTTVQTFDKLHILDQCNTDDLEAIARKKLRDKHHKPNKQWEISNILALMARNPIDAAIQLRSLLALNQKVSEFTTEEREACIETYDIVRTIQYTMYDFSSNPRIQILGQACLNHLLPTPFAKAKYQSRVDPLYKF</sequence>
<dbReference type="InterPro" id="IPR036770">
    <property type="entry name" value="Ankyrin_rpt-contain_sf"/>
</dbReference>
<dbReference type="InterPro" id="IPR001202">
    <property type="entry name" value="WW_dom"/>
</dbReference>
<dbReference type="InterPro" id="IPR050145">
    <property type="entry name" value="Centrin_CML-like"/>
</dbReference>
<accession>A0A1V9YTS8</accession>
<name>A0A1V9YTS8_9STRA</name>
<evidence type="ECO:0000256" key="2">
    <source>
        <dbReference type="ARBA" id="ARBA00022837"/>
    </source>
</evidence>
<proteinExistence type="predicted"/>
<dbReference type="STRING" id="74557.A0A1V9YTS8"/>
<gene>
    <name evidence="5" type="ORF">THRCLA_09889</name>
</gene>
<dbReference type="PROSITE" id="PS50096">
    <property type="entry name" value="IQ"/>
    <property type="match status" value="1"/>
</dbReference>
<dbReference type="EMBL" id="JNBS01002836">
    <property type="protein sequence ID" value="OQR89162.1"/>
    <property type="molecule type" value="Genomic_DNA"/>
</dbReference>
<keyword evidence="2" id="KW-0106">Calcium</keyword>
<reference evidence="5 6" key="1">
    <citation type="journal article" date="2014" name="Genome Biol. Evol.">
        <title>The secreted proteins of Achlya hypogyna and Thraustotheca clavata identify the ancestral oomycete secretome and reveal gene acquisitions by horizontal gene transfer.</title>
        <authorList>
            <person name="Misner I."/>
            <person name="Blouin N."/>
            <person name="Leonard G."/>
            <person name="Richards T.A."/>
            <person name="Lane C.E."/>
        </authorList>
    </citation>
    <scope>NUCLEOTIDE SEQUENCE [LARGE SCALE GENOMIC DNA]</scope>
    <source>
        <strain evidence="5 6">ATCC 34112</strain>
    </source>
</reference>
<dbReference type="InterPro" id="IPR002110">
    <property type="entry name" value="Ankyrin_rpt"/>
</dbReference>
<dbReference type="Pfam" id="PF13499">
    <property type="entry name" value="EF-hand_7"/>
    <property type="match status" value="3"/>
</dbReference>
<dbReference type="SMART" id="SM00456">
    <property type="entry name" value="WW"/>
    <property type="match status" value="4"/>
</dbReference>
<organism evidence="5 6">
    <name type="scientific">Thraustotheca clavata</name>
    <dbReference type="NCBI Taxonomy" id="74557"/>
    <lineage>
        <taxon>Eukaryota</taxon>
        <taxon>Sar</taxon>
        <taxon>Stramenopiles</taxon>
        <taxon>Oomycota</taxon>
        <taxon>Saprolegniomycetes</taxon>
        <taxon>Saprolegniales</taxon>
        <taxon>Achlyaceae</taxon>
        <taxon>Thraustotheca</taxon>
    </lineage>
</organism>
<evidence type="ECO:0000256" key="1">
    <source>
        <dbReference type="ARBA" id="ARBA00022737"/>
    </source>
</evidence>
<dbReference type="SUPFAM" id="SSF48403">
    <property type="entry name" value="Ankyrin repeat"/>
    <property type="match status" value="2"/>
</dbReference>
<dbReference type="SUPFAM" id="SSF47473">
    <property type="entry name" value="EF-hand"/>
    <property type="match status" value="2"/>
</dbReference>
<dbReference type="SUPFAM" id="SSF51045">
    <property type="entry name" value="WW domain"/>
    <property type="match status" value="2"/>
</dbReference>
<dbReference type="InterPro" id="IPR018247">
    <property type="entry name" value="EF_Hand_1_Ca_BS"/>
</dbReference>
<feature type="domain" description="EF-hand" evidence="4">
    <location>
        <begin position="137"/>
        <end position="172"/>
    </location>
</feature>
<dbReference type="Gene3D" id="1.10.238.10">
    <property type="entry name" value="EF-hand"/>
    <property type="match status" value="4"/>
</dbReference>
<dbReference type="SMART" id="SM00248">
    <property type="entry name" value="ANK"/>
    <property type="match status" value="8"/>
</dbReference>
<dbReference type="PROSITE" id="PS50020">
    <property type="entry name" value="WW_DOMAIN_2"/>
    <property type="match status" value="3"/>
</dbReference>